<dbReference type="SUPFAM" id="SSF49303">
    <property type="entry name" value="beta-Galactosidase/glucuronidase domain"/>
    <property type="match status" value="1"/>
</dbReference>
<dbReference type="GO" id="GO:0004553">
    <property type="term" value="F:hydrolase activity, hydrolyzing O-glycosyl compounds"/>
    <property type="evidence" value="ECO:0007669"/>
    <property type="project" value="InterPro"/>
</dbReference>
<dbReference type="EMBL" id="CAMXCT020004001">
    <property type="protein sequence ID" value="CAL1160616.1"/>
    <property type="molecule type" value="Genomic_DNA"/>
</dbReference>
<dbReference type="InterPro" id="IPR006103">
    <property type="entry name" value="Glyco_hydro_2_cat"/>
</dbReference>
<dbReference type="InterPro" id="IPR036156">
    <property type="entry name" value="Beta-gal/glucu_dom_sf"/>
</dbReference>
<evidence type="ECO:0000259" key="5">
    <source>
        <dbReference type="Pfam" id="PF02836"/>
    </source>
</evidence>
<dbReference type="Gene3D" id="2.60.40.10">
    <property type="entry name" value="Immunoglobulins"/>
    <property type="match status" value="1"/>
</dbReference>
<dbReference type="Gene3D" id="2.60.120.260">
    <property type="entry name" value="Galactose-binding domain-like"/>
    <property type="match status" value="1"/>
</dbReference>
<dbReference type="Pfam" id="PF00703">
    <property type="entry name" value="Glyco_hydro_2"/>
    <property type="match status" value="1"/>
</dbReference>
<evidence type="ECO:0000313" key="10">
    <source>
        <dbReference type="Proteomes" id="UP001152797"/>
    </source>
</evidence>
<dbReference type="InterPro" id="IPR006102">
    <property type="entry name" value="Ig-like_GH2"/>
</dbReference>
<feature type="domain" description="Glycoside hydrolase family 2 catalytic" evidence="5">
    <location>
        <begin position="428"/>
        <end position="707"/>
    </location>
</feature>
<dbReference type="InterPro" id="IPR008979">
    <property type="entry name" value="Galactose-bd-like_sf"/>
</dbReference>
<evidence type="ECO:0000256" key="2">
    <source>
        <dbReference type="ARBA" id="ARBA00022801"/>
    </source>
</evidence>
<keyword evidence="3" id="KW-0326">Glycosidase</keyword>
<evidence type="ECO:0000256" key="3">
    <source>
        <dbReference type="ARBA" id="ARBA00023295"/>
    </source>
</evidence>
<dbReference type="InterPro" id="IPR013783">
    <property type="entry name" value="Ig-like_fold"/>
</dbReference>
<gene>
    <name evidence="7" type="ORF">C1SCF055_LOCUS32806</name>
</gene>
<reference evidence="7" key="1">
    <citation type="submission" date="2022-10" db="EMBL/GenBank/DDBJ databases">
        <authorList>
            <person name="Chen Y."/>
            <person name="Dougan E. K."/>
            <person name="Chan C."/>
            <person name="Rhodes N."/>
            <person name="Thang M."/>
        </authorList>
    </citation>
    <scope>NUCLEOTIDE SEQUENCE</scope>
</reference>
<dbReference type="Gene3D" id="1.10.287.2620">
    <property type="match status" value="1"/>
</dbReference>
<dbReference type="Proteomes" id="UP001152797">
    <property type="component" value="Unassembled WGS sequence"/>
</dbReference>
<name>A0A9P1GAS5_9DINO</name>
<evidence type="ECO:0000313" key="8">
    <source>
        <dbReference type="EMBL" id="CAL1160616.1"/>
    </source>
</evidence>
<dbReference type="InterPro" id="IPR008551">
    <property type="entry name" value="TANGO2"/>
</dbReference>
<dbReference type="OrthoDB" id="408320at2759"/>
<dbReference type="Gene3D" id="3.20.20.80">
    <property type="entry name" value="Glycosidases"/>
    <property type="match status" value="1"/>
</dbReference>
<keyword evidence="2 9" id="KW-0378">Hydrolase</keyword>
<sequence length="1027" mass="115918">MIPAASDLRQRARPSLEDRLESGGLLRGRDALAGGTVLALQVSKGTLCALTNCRTTVKWPQQERISRGHLVESLANHWSTTDGRGRGRLEGFIKDKKLDPFHVLVGNIFQESPEMHYVWKAPFEETPETAPQSCRWASGGSVWKHGIFVISNELLGLPKRKALWYAKSLVLPAEWSLEGSEVWLHVGACDSYAEVMVNGRSCGTHLGGNTPFSLNITSALRSDGTDGEVKINIKCTDSSSVDKPAGKQLCRPGIYKGKGNLGTLYSNITGIWQTVWLEARSQQHLAGLQMVAKLEELDQWHLELQAEVATKAGETVELVATLFTDRSCRDPICQSSTSVNDAKNVALQLLVPQKETKLWCPENPHLYGLQLHLQNQRGEMVDRVTSYAALRSVTCHGDQICLNGNPTFLRLVLDQGYYPDGLWTAPSSDHLRQDIVLAKKLGFNGARLHQKVFEPLYFAHADELGFLVFCEYPDWNGGWSNRWQVSSAYQSYLMEEWATLVRHLQNHPSILVWGIFNEFGPKNGWDRHHGPGGGFKRRYSAEESEAKIQKHKEFVQQTVQLVRKMDGQKRPIHDSSGWIHVSTDLWSFHDYEQKIERWSKILSDPTKYLDGRQGQPLLVGEFAGVGFDAGGPYGFNDEKFLPGYVQRGYELPATADEALSRIHGLTAEIYKRDLYAGYCFTQLYDVEYEKNGLLKYDRTPKFPLPQLRRIFDGRLQTGRWRKLPVLRGKRCRKLRPLKSRALRRLRAVRCAARNPSYGEAWPKCQWLQQELKNFLETLPSTASASDLHAGLASLMSRYDVPKVMPPQRLPNWFPASIEKMLHSGPFCPWRPELQHFGTVSQRILFNQGRVTHYYHRSTNLPSARDTRDTRDTLGAAAPCAPALGEWQVNDITGKDLQVEREDFKLQSLIDAKLNDFKDEINDITESADKQQIIEEKLADITAQWHTTCFEFSTWKGREVPCVLVGSKVTEIQESLEAPSLTPGSRNGDLEETQMILNAMNVRVLGDEGCEISAGLENLKCSDIFSIQ</sequence>
<dbReference type="PANTHER" id="PTHR42732:SF3">
    <property type="entry name" value="HYDROLASE"/>
    <property type="match status" value="1"/>
</dbReference>
<dbReference type="SUPFAM" id="SSF51445">
    <property type="entry name" value="(Trans)glycosidases"/>
    <property type="match status" value="1"/>
</dbReference>
<dbReference type="EMBL" id="CAMXCT030004001">
    <property type="protein sequence ID" value="CAL4794553.1"/>
    <property type="molecule type" value="Genomic_DNA"/>
</dbReference>
<comment type="caution">
    <text evidence="7">The sequence shown here is derived from an EMBL/GenBank/DDBJ whole genome shotgun (WGS) entry which is preliminary data.</text>
</comment>
<dbReference type="Pfam" id="PF02836">
    <property type="entry name" value="Glyco_hydro_2_C"/>
    <property type="match status" value="1"/>
</dbReference>
<evidence type="ECO:0000313" key="7">
    <source>
        <dbReference type="EMBL" id="CAI4007241.1"/>
    </source>
</evidence>
<dbReference type="Pfam" id="PF08393">
    <property type="entry name" value="DHC_N2"/>
    <property type="match status" value="1"/>
</dbReference>
<evidence type="ECO:0000313" key="9">
    <source>
        <dbReference type="EMBL" id="CAL4794553.1"/>
    </source>
</evidence>
<dbReference type="Pfam" id="PF05742">
    <property type="entry name" value="TANGO2"/>
    <property type="match status" value="1"/>
</dbReference>
<feature type="domain" description="Glycoside hydrolase family 2 immunoglobulin-like beta-sandwich" evidence="4">
    <location>
        <begin position="284"/>
        <end position="391"/>
    </location>
</feature>
<dbReference type="SUPFAM" id="SSF49785">
    <property type="entry name" value="Galactose-binding domain-like"/>
    <property type="match status" value="1"/>
</dbReference>
<evidence type="ECO:0000259" key="6">
    <source>
        <dbReference type="Pfam" id="PF08393"/>
    </source>
</evidence>
<dbReference type="AlphaFoldDB" id="A0A9P1GAS5"/>
<dbReference type="EMBL" id="CAMXCT010004001">
    <property type="protein sequence ID" value="CAI4007241.1"/>
    <property type="molecule type" value="Genomic_DNA"/>
</dbReference>
<evidence type="ECO:0000259" key="4">
    <source>
        <dbReference type="Pfam" id="PF00703"/>
    </source>
</evidence>
<comment type="similarity">
    <text evidence="1">Belongs to the glycosyl hydrolase 2 family.</text>
</comment>
<organism evidence="7">
    <name type="scientific">Cladocopium goreaui</name>
    <dbReference type="NCBI Taxonomy" id="2562237"/>
    <lineage>
        <taxon>Eukaryota</taxon>
        <taxon>Sar</taxon>
        <taxon>Alveolata</taxon>
        <taxon>Dinophyceae</taxon>
        <taxon>Suessiales</taxon>
        <taxon>Symbiodiniaceae</taxon>
        <taxon>Cladocopium</taxon>
    </lineage>
</organism>
<feature type="domain" description="Dynein heavy chain linker" evidence="6">
    <location>
        <begin position="887"/>
        <end position="977"/>
    </location>
</feature>
<protein>
    <submittedName>
        <fullName evidence="9">Beta-glucuronidase (Glycosyl hydrolase 2 family protein P8) (P8_GH2) (Polysaccharide utilization locus H protein P8) (PUL H protein P8)</fullName>
    </submittedName>
</protein>
<keyword evidence="10" id="KW-1185">Reference proteome</keyword>
<accession>A0A9P1GAS5</accession>
<dbReference type="InterPro" id="IPR017853">
    <property type="entry name" value="GH"/>
</dbReference>
<dbReference type="InterPro" id="IPR013602">
    <property type="entry name" value="Dynein_heavy_linker"/>
</dbReference>
<dbReference type="InterPro" id="IPR051913">
    <property type="entry name" value="GH2_Domain-Containing"/>
</dbReference>
<dbReference type="GO" id="GO:0005975">
    <property type="term" value="P:carbohydrate metabolic process"/>
    <property type="evidence" value="ECO:0007669"/>
    <property type="project" value="InterPro"/>
</dbReference>
<evidence type="ECO:0000256" key="1">
    <source>
        <dbReference type="ARBA" id="ARBA00007401"/>
    </source>
</evidence>
<dbReference type="PANTHER" id="PTHR42732">
    <property type="entry name" value="BETA-GALACTOSIDASE"/>
    <property type="match status" value="1"/>
</dbReference>
<proteinExistence type="inferred from homology"/>
<reference evidence="8" key="2">
    <citation type="submission" date="2024-04" db="EMBL/GenBank/DDBJ databases">
        <authorList>
            <person name="Chen Y."/>
            <person name="Shah S."/>
            <person name="Dougan E. K."/>
            <person name="Thang M."/>
            <person name="Chan C."/>
        </authorList>
    </citation>
    <scope>NUCLEOTIDE SEQUENCE [LARGE SCALE GENOMIC DNA]</scope>
</reference>